<proteinExistence type="inferred from homology"/>
<dbReference type="InterPro" id="IPR034405">
    <property type="entry name" value="F420"/>
</dbReference>
<dbReference type="SUPFAM" id="SSF102114">
    <property type="entry name" value="Radical SAM enzymes"/>
    <property type="match status" value="1"/>
</dbReference>
<dbReference type="NCBIfam" id="NF005609">
    <property type="entry name" value="PRK07360.1"/>
    <property type="match status" value="1"/>
</dbReference>
<evidence type="ECO:0000256" key="11">
    <source>
        <dbReference type="PIRSR" id="PIRSR004762-1"/>
    </source>
</evidence>
<dbReference type="InterPro" id="IPR058240">
    <property type="entry name" value="rSAM_sf"/>
</dbReference>
<dbReference type="GO" id="GO:0005506">
    <property type="term" value="F:iron ion binding"/>
    <property type="evidence" value="ECO:0007669"/>
    <property type="project" value="UniProtKB-UniRule"/>
</dbReference>
<dbReference type="Pfam" id="PF19288">
    <property type="entry name" value="CofH_C"/>
    <property type="match status" value="1"/>
</dbReference>
<dbReference type="CDD" id="cd01335">
    <property type="entry name" value="Radical_SAM"/>
    <property type="match status" value="1"/>
</dbReference>
<dbReference type="UniPathway" id="UPA00072"/>
<keyword evidence="5 10" id="KW-0949">S-adenosyl-L-methionine</keyword>
<gene>
    <name evidence="10" type="primary">cofH</name>
    <name evidence="14" type="ORF">AKJ64_05170</name>
</gene>
<dbReference type="PANTHER" id="PTHR43076">
    <property type="entry name" value="FO SYNTHASE (COFH)"/>
    <property type="match status" value="1"/>
</dbReference>
<dbReference type="HAMAP" id="MF_01612">
    <property type="entry name" value="FO_synth_sub2"/>
    <property type="match status" value="1"/>
</dbReference>
<dbReference type="InterPro" id="IPR045567">
    <property type="entry name" value="CofH/MnqC-like_C"/>
</dbReference>
<dbReference type="SFLD" id="SFLDS00029">
    <property type="entry name" value="Radical_SAM"/>
    <property type="match status" value="1"/>
</dbReference>
<evidence type="ECO:0000259" key="13">
    <source>
        <dbReference type="PROSITE" id="PS51918"/>
    </source>
</evidence>
<comment type="pathway">
    <text evidence="1 10">Cofactor biosynthesis; coenzyme F0 biosynthesis.</text>
</comment>
<comment type="catalytic activity">
    <reaction evidence="9 10">
        <text>5-amino-6-(D-ribitylamino)uracil + L-tyrosine + S-adenosyl-L-methionine = 5-amino-5-(4-hydroxybenzyl)-6-(D-ribitylimino)-5,6-dihydrouracil + 2-iminoacetate + 5'-deoxyadenosine + L-methionine + H(+)</text>
        <dbReference type="Rhea" id="RHEA:55200"/>
        <dbReference type="ChEBI" id="CHEBI:15378"/>
        <dbReference type="ChEBI" id="CHEBI:15934"/>
        <dbReference type="ChEBI" id="CHEBI:17319"/>
        <dbReference type="ChEBI" id="CHEBI:57844"/>
        <dbReference type="ChEBI" id="CHEBI:58315"/>
        <dbReference type="ChEBI" id="CHEBI:59789"/>
        <dbReference type="ChEBI" id="CHEBI:77846"/>
        <dbReference type="ChEBI" id="CHEBI:85936"/>
        <dbReference type="EC" id="2.5.1.147"/>
    </reaction>
</comment>
<dbReference type="SFLD" id="SFLDG01388">
    <property type="entry name" value="7_8-didemethyl-8-hydroxy-5-dea"/>
    <property type="match status" value="1"/>
</dbReference>
<feature type="domain" description="Radical SAM core" evidence="13">
    <location>
        <begin position="27"/>
        <end position="261"/>
    </location>
</feature>
<evidence type="ECO:0000313" key="14">
    <source>
        <dbReference type="EMBL" id="KXA90855.1"/>
    </source>
</evidence>
<comment type="caution">
    <text evidence="14">The sequence shown here is derived from an EMBL/GenBank/DDBJ whole genome shotgun (WGS) entry which is preliminary data.</text>
</comment>
<dbReference type="SFLD" id="SFLDF00343">
    <property type="entry name" value="aminofutalosine_synthase_(mqnE"/>
    <property type="match status" value="1"/>
</dbReference>
<dbReference type="InterPro" id="IPR013785">
    <property type="entry name" value="Aldolase_TIM"/>
</dbReference>
<evidence type="ECO:0000256" key="7">
    <source>
        <dbReference type="ARBA" id="ARBA00023004"/>
    </source>
</evidence>
<keyword evidence="6 10" id="KW-0479">Metal-binding</keyword>
<dbReference type="SFLD" id="SFLDG01389">
    <property type="entry name" value="menaquinone_synthsis_involved"/>
    <property type="match status" value="1"/>
</dbReference>
<feature type="binding site" evidence="12">
    <location>
        <position position="117"/>
    </location>
    <ligand>
        <name>(3R)-3-methyl-D-ornithine</name>
        <dbReference type="ChEBI" id="CHEBI:64642"/>
    </ligand>
</feature>
<evidence type="ECO:0000256" key="9">
    <source>
        <dbReference type="ARBA" id="ARBA00048468"/>
    </source>
</evidence>
<feature type="binding site" evidence="12">
    <location>
        <position position="153"/>
    </location>
    <ligand>
        <name>S-adenosyl-L-methionine</name>
        <dbReference type="ChEBI" id="CHEBI:59789"/>
    </ligand>
</feature>
<name>A0A133U9I7_9EURY</name>
<comment type="function">
    <text evidence="10">Catalyzes the radical-mediated synthesis of 5-amino-5-(4-hydroxybenzyl)-6-(D-ribitylimino)-5,6-dihydrouracil from 5-amino-6-(D-ribitylamino)uracil and L-tyrosine.</text>
</comment>
<keyword evidence="15" id="KW-1185">Reference proteome</keyword>
<dbReference type="PATRIC" id="fig|1698263.3.peg.355"/>
<evidence type="ECO:0000256" key="3">
    <source>
        <dbReference type="ARBA" id="ARBA00022485"/>
    </source>
</evidence>
<evidence type="ECO:0000256" key="2">
    <source>
        <dbReference type="ARBA" id="ARBA00012289"/>
    </source>
</evidence>
<dbReference type="SMART" id="SM00729">
    <property type="entry name" value="Elp3"/>
    <property type="match status" value="1"/>
</dbReference>
<keyword evidence="4 10" id="KW-0808">Transferase</keyword>
<protein>
    <recommendedName>
        <fullName evidence="2 10">5-amino-6-(D-ribitylamino)uracil--L-tyrosine 4-hydroxyphenyl transferase</fullName>
        <ecNumber evidence="2 10">2.5.1.147</ecNumber>
    </recommendedName>
    <alternativeName>
        <fullName evidence="10">FO synthase subunit 2</fullName>
    </alternativeName>
</protein>
<evidence type="ECO:0000313" key="15">
    <source>
        <dbReference type="Proteomes" id="UP000070373"/>
    </source>
</evidence>
<comment type="cofactor">
    <cofactor evidence="10 11">
        <name>[4Fe-4S] cluster</name>
        <dbReference type="ChEBI" id="CHEBI:49883"/>
    </cofactor>
    <text evidence="10 11">Binds 1 [4Fe-4S] cluster. The cluster is coordinated with 3 cysteines and an exchangeable S-adenosyl-L-methionine.</text>
</comment>
<keyword evidence="7 10" id="KW-0408">Iron</keyword>
<dbReference type="GO" id="GO:0051539">
    <property type="term" value="F:4 iron, 4 sulfur cluster binding"/>
    <property type="evidence" value="ECO:0007669"/>
    <property type="project" value="UniProtKB-KW"/>
</dbReference>
<dbReference type="PIRSF" id="PIRSF004762">
    <property type="entry name" value="CHP00423"/>
    <property type="match status" value="1"/>
</dbReference>
<dbReference type="InterPro" id="IPR020050">
    <property type="entry name" value="FO_synthase_su2"/>
</dbReference>
<feature type="binding site" evidence="10 11">
    <location>
        <position position="41"/>
    </location>
    <ligand>
        <name>[4Fe-4S] cluster</name>
        <dbReference type="ChEBI" id="CHEBI:49883"/>
        <note>4Fe-4S-S-AdoMet</note>
    </ligand>
</feature>
<comment type="subunit">
    <text evidence="10">The FO synthase complex consists of two subunits, CofG and CofH.</text>
</comment>
<sequence>MKSSDDELDYLLKSADKLRERTVSDIVTYVLNRNINFTNVCTSGCKFCAFSRYPGDPDTYLLTTKQVSEKTREAVRNGATEICMQGGLHPSLKLENYIDYLRAIRRVSSNVHIHAFSPAEINHISRKSELDAKEVIKTLHEEGLDSIPGTAAEILVDRVRRIICPNKISVEKWEEIIKTSHELGIPTTSTLMYGHVETPLEIATHLKKLREIQKETGGFTELVLLPFSSQNTELGKKGLSKELDPMDHLRVHAVARIMLADQIKNIQASWVKLGPKLAQKTLDAGVNDLSGTLMEENITRSAGGKLEKMKPEEIRELIVEAGKIPRQRTTTYELIGG</sequence>
<dbReference type="InterPro" id="IPR006638">
    <property type="entry name" value="Elp3/MiaA/NifB-like_rSAM"/>
</dbReference>
<dbReference type="Gene3D" id="3.20.20.70">
    <property type="entry name" value="Aldolase class I"/>
    <property type="match status" value="1"/>
</dbReference>
<dbReference type="PANTHER" id="PTHR43076:SF1">
    <property type="entry name" value="LIPOYL SYNTHASE 2"/>
    <property type="match status" value="1"/>
</dbReference>
<feature type="binding site" evidence="12">
    <location>
        <position position="47"/>
    </location>
    <ligand>
        <name>S-adenosyl-L-methionine</name>
        <dbReference type="ChEBI" id="CHEBI:59789"/>
    </ligand>
</feature>
<reference evidence="14 15" key="1">
    <citation type="journal article" date="2016" name="Sci. Rep.">
        <title>Metabolic traits of an uncultured archaeal lineage -MSBL1- from brine pools of the Red Sea.</title>
        <authorList>
            <person name="Mwirichia R."/>
            <person name="Alam I."/>
            <person name="Rashid M."/>
            <person name="Vinu M."/>
            <person name="Ba-Alawi W."/>
            <person name="Anthony Kamau A."/>
            <person name="Kamanda Ngugi D."/>
            <person name="Goker M."/>
            <person name="Klenk H.P."/>
            <person name="Bajic V."/>
            <person name="Stingl U."/>
        </authorList>
    </citation>
    <scope>NUCLEOTIDE SEQUENCE [LARGE SCALE GENOMIC DNA]</scope>
    <source>
        <strain evidence="14">SCGC-AAA259E17</strain>
    </source>
</reference>
<dbReference type="SFLD" id="SFLDG01064">
    <property type="entry name" value="F420__menaquinone_cofactor_bio"/>
    <property type="match status" value="1"/>
</dbReference>
<organism evidence="14 15">
    <name type="scientific">candidate division MSBL1 archaeon SCGC-AAA259E17</name>
    <dbReference type="NCBI Taxonomy" id="1698263"/>
    <lineage>
        <taxon>Archaea</taxon>
        <taxon>Methanobacteriati</taxon>
        <taxon>Methanobacteriota</taxon>
        <taxon>candidate division MSBL1</taxon>
    </lineage>
</organism>
<dbReference type="NCBIfam" id="TIGR00423">
    <property type="entry name" value="CofH family radical SAM protein"/>
    <property type="match status" value="1"/>
</dbReference>
<feature type="binding site" evidence="12">
    <location>
        <position position="269"/>
    </location>
    <ligand>
        <name>(3R)-3-methyl-D-ornithine</name>
        <dbReference type="ChEBI" id="CHEBI:64642"/>
    </ligand>
</feature>
<evidence type="ECO:0000256" key="1">
    <source>
        <dbReference type="ARBA" id="ARBA00004712"/>
    </source>
</evidence>
<dbReference type="NCBIfam" id="TIGR03551">
    <property type="entry name" value="F420_cofH"/>
    <property type="match status" value="1"/>
</dbReference>
<comment type="similarity">
    <text evidence="10">Belongs to the radical SAM superfamily. CofH family.</text>
</comment>
<evidence type="ECO:0000256" key="5">
    <source>
        <dbReference type="ARBA" id="ARBA00022691"/>
    </source>
</evidence>
<feature type="binding site" evidence="10 11">
    <location>
        <position position="45"/>
    </location>
    <ligand>
        <name>[4Fe-4S] cluster</name>
        <dbReference type="ChEBI" id="CHEBI:49883"/>
        <note>4Fe-4S-S-AdoMet</note>
    </ligand>
</feature>
<dbReference type="EMBL" id="LHXN01000137">
    <property type="protein sequence ID" value="KXA90855.1"/>
    <property type="molecule type" value="Genomic_DNA"/>
</dbReference>
<evidence type="ECO:0000256" key="8">
    <source>
        <dbReference type="ARBA" id="ARBA00023014"/>
    </source>
</evidence>
<evidence type="ECO:0000256" key="4">
    <source>
        <dbReference type="ARBA" id="ARBA00022679"/>
    </source>
</evidence>
<keyword evidence="8 10" id="KW-0411">Iron-sulfur</keyword>
<dbReference type="EC" id="2.5.1.147" evidence="2 10"/>
<evidence type="ECO:0000256" key="10">
    <source>
        <dbReference type="HAMAP-Rule" id="MF_01612"/>
    </source>
</evidence>
<dbReference type="GO" id="GO:0044689">
    <property type="term" value="F:7,8-didemethyl-8-hydroxy-5-deazariboflavin synthase activity"/>
    <property type="evidence" value="ECO:0007669"/>
    <property type="project" value="TreeGrafter"/>
</dbReference>
<dbReference type="Proteomes" id="UP000070373">
    <property type="component" value="Unassembled WGS sequence"/>
</dbReference>
<evidence type="ECO:0000256" key="12">
    <source>
        <dbReference type="PIRSR" id="PIRSR004762-2"/>
    </source>
</evidence>
<dbReference type="PROSITE" id="PS51918">
    <property type="entry name" value="RADICAL_SAM"/>
    <property type="match status" value="1"/>
</dbReference>
<keyword evidence="3 10" id="KW-0004">4Fe-4S</keyword>
<dbReference type="InterPro" id="IPR019940">
    <property type="entry name" value="CofH_family"/>
</dbReference>
<dbReference type="AlphaFoldDB" id="A0A133U9I7"/>
<feature type="binding site" evidence="10 11">
    <location>
        <position position="48"/>
    </location>
    <ligand>
        <name>[4Fe-4S] cluster</name>
        <dbReference type="ChEBI" id="CHEBI:49883"/>
        <note>4Fe-4S-S-AdoMet</note>
    </ligand>
</feature>
<dbReference type="Pfam" id="PF04055">
    <property type="entry name" value="Radical_SAM"/>
    <property type="match status" value="1"/>
</dbReference>
<accession>A0A133U9I7</accession>
<dbReference type="GO" id="GO:0141093">
    <property type="term" value="F:5-amino-6-(D-ribitylamino)uracil--L-tyrosine 4-hydroxyphenyl transferase activity"/>
    <property type="evidence" value="ECO:0007669"/>
    <property type="project" value="UniProtKB-EC"/>
</dbReference>
<dbReference type="InterPro" id="IPR007197">
    <property type="entry name" value="rSAM"/>
</dbReference>
<evidence type="ECO:0000256" key="6">
    <source>
        <dbReference type="ARBA" id="ARBA00022723"/>
    </source>
</evidence>
<dbReference type="SFLD" id="SFLDF00342">
    <property type="entry name" value="cyclic_dehypoxanthine_futalosi"/>
    <property type="match status" value="1"/>
</dbReference>